<dbReference type="Proteomes" id="UP001143910">
    <property type="component" value="Unassembled WGS sequence"/>
</dbReference>
<evidence type="ECO:0000313" key="1">
    <source>
        <dbReference type="EMBL" id="KAJ2979785.1"/>
    </source>
</evidence>
<gene>
    <name evidence="1" type="ORF">NQ176_g3046</name>
</gene>
<keyword evidence="2" id="KW-1185">Reference proteome</keyword>
<proteinExistence type="predicted"/>
<evidence type="ECO:0000313" key="2">
    <source>
        <dbReference type="Proteomes" id="UP001143910"/>
    </source>
</evidence>
<organism evidence="1 2">
    <name type="scientific">Zarea fungicola</name>
    <dbReference type="NCBI Taxonomy" id="93591"/>
    <lineage>
        <taxon>Eukaryota</taxon>
        <taxon>Fungi</taxon>
        <taxon>Dikarya</taxon>
        <taxon>Ascomycota</taxon>
        <taxon>Pezizomycotina</taxon>
        <taxon>Sordariomycetes</taxon>
        <taxon>Hypocreomycetidae</taxon>
        <taxon>Hypocreales</taxon>
        <taxon>Cordycipitaceae</taxon>
        <taxon>Zarea</taxon>
    </lineage>
</organism>
<protein>
    <submittedName>
        <fullName evidence="1">Uncharacterized protein</fullName>
    </submittedName>
</protein>
<dbReference type="EMBL" id="JANJQO010000252">
    <property type="protein sequence ID" value="KAJ2979785.1"/>
    <property type="molecule type" value="Genomic_DNA"/>
</dbReference>
<accession>A0ACC1NKI2</accession>
<comment type="caution">
    <text evidence="1">The sequence shown here is derived from an EMBL/GenBank/DDBJ whole genome shotgun (WGS) entry which is preliminary data.</text>
</comment>
<name>A0ACC1NKI2_9HYPO</name>
<sequence length="258" mass="28568">MSNNAASPSMDDEQVWYFGYGSNMKLSVMKSRGIAFLDAQAVSVPGYMLTFDVFGLPYSEPSMASVAPREIRSEVGRSKLKEPPPPVHGIAYLLSYPDFRRVVGSEGGGVAYREITVTGVKCNDATAENLTMTTLTAKYPRRPNAAPSLRYVTLLREGAEEQGLPTSYQEYLNSLPAFEAGHTWRNRLGASTFLWFGRRIVRTSARTVRNATDADGQCPEWYGTLIRVVYKSMWFWHDCIHAPIFGRGDGGGMSQVGL</sequence>
<reference evidence="1" key="1">
    <citation type="submission" date="2022-08" db="EMBL/GenBank/DDBJ databases">
        <title>Genome Sequence of Lecanicillium fungicola.</title>
        <authorList>
            <person name="Buettner E."/>
        </authorList>
    </citation>
    <scope>NUCLEOTIDE SEQUENCE</scope>
    <source>
        <strain evidence="1">Babe33</strain>
    </source>
</reference>